<dbReference type="Proteomes" id="UP001054945">
    <property type="component" value="Unassembled WGS sequence"/>
</dbReference>
<evidence type="ECO:0000313" key="2">
    <source>
        <dbReference type="EMBL" id="GIX85504.1"/>
    </source>
</evidence>
<evidence type="ECO:0000313" key="3">
    <source>
        <dbReference type="Proteomes" id="UP001054945"/>
    </source>
</evidence>
<protein>
    <submittedName>
        <fullName evidence="2">WD repeat and FYVE domain-containing protein 3</fullName>
    </submittedName>
</protein>
<keyword evidence="3" id="KW-1185">Reference proteome</keyword>
<proteinExistence type="predicted"/>
<accession>A0AAV4NMA5</accession>
<dbReference type="PANTHER" id="PTHR46108:SF4">
    <property type="entry name" value="BLUE CHEESE"/>
    <property type="match status" value="1"/>
</dbReference>
<dbReference type="InterPro" id="IPR051944">
    <property type="entry name" value="BEACH_domain_protein"/>
</dbReference>
<keyword evidence="1" id="KW-0853">WD repeat</keyword>
<evidence type="ECO:0000256" key="1">
    <source>
        <dbReference type="ARBA" id="ARBA00022574"/>
    </source>
</evidence>
<reference evidence="2 3" key="1">
    <citation type="submission" date="2021-06" db="EMBL/GenBank/DDBJ databases">
        <title>Caerostris extrusa draft genome.</title>
        <authorList>
            <person name="Kono N."/>
            <person name="Arakawa K."/>
        </authorList>
    </citation>
    <scope>NUCLEOTIDE SEQUENCE [LARGE SCALE GENOMIC DNA]</scope>
</reference>
<comment type="caution">
    <text evidence="2">The sequence shown here is derived from an EMBL/GenBank/DDBJ whole genome shotgun (WGS) entry which is preliminary data.</text>
</comment>
<dbReference type="PANTHER" id="PTHR46108">
    <property type="entry name" value="BLUE CHEESE"/>
    <property type="match status" value="1"/>
</dbReference>
<dbReference type="EMBL" id="BPLR01021069">
    <property type="protein sequence ID" value="GIX85504.1"/>
    <property type="molecule type" value="Genomic_DNA"/>
</dbReference>
<gene>
    <name evidence="2" type="primary">WDFY3</name>
    <name evidence="2" type="ORF">CEXT_786441</name>
</gene>
<organism evidence="2 3">
    <name type="scientific">Caerostris extrusa</name>
    <name type="common">Bark spider</name>
    <name type="synonym">Caerostris bankana</name>
    <dbReference type="NCBI Taxonomy" id="172846"/>
    <lineage>
        <taxon>Eukaryota</taxon>
        <taxon>Metazoa</taxon>
        <taxon>Ecdysozoa</taxon>
        <taxon>Arthropoda</taxon>
        <taxon>Chelicerata</taxon>
        <taxon>Arachnida</taxon>
        <taxon>Araneae</taxon>
        <taxon>Araneomorphae</taxon>
        <taxon>Entelegynae</taxon>
        <taxon>Araneoidea</taxon>
        <taxon>Araneidae</taxon>
        <taxon>Caerostris</taxon>
    </lineage>
</organism>
<sequence length="273" mass="30477">MFVTVFCFLKDSSEVSQLILDDFRTCQGYIFLSEFLLRLEQNTSEEACEALRSLFQLPGFQLPHSSGSSVRNLQAFQVLQSVFMKSQTSYLCGLLLDAVSTVYHSDKANYFILESQHTLSHSTTCSILCLKSLLNILHSNSVFKDVYREVGLLEVLVTCLHRYAAILKEAFPDTSDEQPANWEIPEEQLSLGSLVMDALTALLNSNSAMLVYLEKAVVHVAHITWFPYHICRQAALGIVQQLVLSNGGDDDMGTLLGLMHTAPVLALDLKLTY</sequence>
<name>A0AAV4NMA5_CAEEX</name>
<dbReference type="AlphaFoldDB" id="A0AAV4NMA5"/>